<dbReference type="PANTHER" id="PTHR11228">
    <property type="entry name" value="RADICAL SAM DOMAIN PROTEIN"/>
    <property type="match status" value="1"/>
</dbReference>
<sequence>MRENNDIYFKLFANCIPVKGASRSLLCDVQRNRSNFIPNDLYTILEDFPSKSISEIEAIYGEENKEVLNDYFEFLLNEEYGFFCSAEELQLFPKLNLEWAHPSIITNAIIDVGNVTHDFQKIFSQLEDLNCQDIQIRFFRQASVDEIGAILSLLRLSTIKSVELFVQYNELLTDKEILGIVDHNLRLCNVIFHSAPFKRNFLSNNKTPVYFVKDIISSAAHCGFISQKYFTMNINSFTEAQKNNSCLNKKIAIDENGEIKNCPSMELSYGNIASDTLDSVISENNTFKNYWSIHKDQILVCKDCEFRYICTDCRAYIENPDDLLSKPLKCGYDPYTNEWDQLTDRPLIHAI</sequence>
<dbReference type="PANTHER" id="PTHR11228:SF27">
    <property type="entry name" value="GLYCYL-RADICAL ENZYME ACTIVATING ENZYME MJ1227-RELATED"/>
    <property type="match status" value="1"/>
</dbReference>
<protein>
    <submittedName>
        <fullName evidence="1">Grasp-with-spasm system SPASM domain peptide maturase</fullName>
    </submittedName>
</protein>
<reference evidence="1" key="1">
    <citation type="submission" date="2024-05" db="EMBL/GenBank/DDBJ databases">
        <authorList>
            <person name="Kim S."/>
            <person name="Heo J."/>
            <person name="Choi H."/>
            <person name="Choi Y."/>
            <person name="Kwon S.-W."/>
            <person name="Kim Y."/>
        </authorList>
    </citation>
    <scope>NUCLEOTIDE SEQUENCE</scope>
    <source>
        <strain evidence="1">KACC 23697</strain>
    </source>
</reference>
<organism evidence="1">
    <name type="scientific">Pedobacter sp. KACC 23697</name>
    <dbReference type="NCBI Taxonomy" id="3149230"/>
    <lineage>
        <taxon>Bacteria</taxon>
        <taxon>Pseudomonadati</taxon>
        <taxon>Bacteroidota</taxon>
        <taxon>Sphingobacteriia</taxon>
        <taxon>Sphingobacteriales</taxon>
        <taxon>Sphingobacteriaceae</taxon>
        <taxon>Pedobacter</taxon>
    </lineage>
</organism>
<proteinExistence type="predicted"/>
<accession>A0AAU7K6I6</accession>
<dbReference type="AlphaFoldDB" id="A0AAU7K6I6"/>
<gene>
    <name evidence="1" type="primary">gwsS</name>
    <name evidence="1" type="ORF">ABEG20_21555</name>
</gene>
<dbReference type="InterPro" id="IPR013785">
    <property type="entry name" value="Aldolase_TIM"/>
</dbReference>
<name>A0AAU7K6I6_9SPHI</name>
<dbReference type="InterPro" id="IPR050377">
    <property type="entry name" value="Radical_SAM_PqqE_MftC-like"/>
</dbReference>
<dbReference type="InterPro" id="IPR058240">
    <property type="entry name" value="rSAM_sf"/>
</dbReference>
<dbReference type="Gene3D" id="3.20.20.70">
    <property type="entry name" value="Aldolase class I"/>
    <property type="match status" value="1"/>
</dbReference>
<dbReference type="InterPro" id="IPR026497">
    <property type="entry name" value="GRASP-with-SPASM"/>
</dbReference>
<dbReference type="SUPFAM" id="SSF102114">
    <property type="entry name" value="Radical SAM enzymes"/>
    <property type="match status" value="1"/>
</dbReference>
<dbReference type="EMBL" id="CP157485">
    <property type="protein sequence ID" value="XBO47879.1"/>
    <property type="molecule type" value="Genomic_DNA"/>
</dbReference>
<dbReference type="NCBIfam" id="TIGR04193">
    <property type="entry name" value="SPASM_w_grasp"/>
    <property type="match status" value="1"/>
</dbReference>
<evidence type="ECO:0000313" key="1">
    <source>
        <dbReference type="EMBL" id="XBO47879.1"/>
    </source>
</evidence>
<dbReference type="NCBIfam" id="TIGR04085">
    <property type="entry name" value="rSAM_more_4Fe4S"/>
    <property type="match status" value="1"/>
</dbReference>
<dbReference type="RefSeq" id="WP_406825277.1">
    <property type="nucleotide sequence ID" value="NZ_CP157485.1"/>
</dbReference>
<dbReference type="InterPro" id="IPR023885">
    <property type="entry name" value="4Fe4S-binding_SPASM_dom"/>
</dbReference>